<feature type="transmembrane region" description="Helical" evidence="2">
    <location>
        <begin position="53"/>
        <end position="82"/>
    </location>
</feature>
<keyword evidence="2" id="KW-1133">Transmembrane helix</keyword>
<dbReference type="InParanoid" id="A0A166A963"/>
<proteinExistence type="predicted"/>
<keyword evidence="4" id="KW-1185">Reference proteome</keyword>
<accession>A0A166A963</accession>
<organism evidence="3 4">
    <name type="scientific">Exidia glandulosa HHB12029</name>
    <dbReference type="NCBI Taxonomy" id="1314781"/>
    <lineage>
        <taxon>Eukaryota</taxon>
        <taxon>Fungi</taxon>
        <taxon>Dikarya</taxon>
        <taxon>Basidiomycota</taxon>
        <taxon>Agaricomycotina</taxon>
        <taxon>Agaricomycetes</taxon>
        <taxon>Auriculariales</taxon>
        <taxon>Exidiaceae</taxon>
        <taxon>Exidia</taxon>
    </lineage>
</organism>
<evidence type="ECO:0000313" key="4">
    <source>
        <dbReference type="Proteomes" id="UP000077266"/>
    </source>
</evidence>
<feature type="compositionally biased region" description="Polar residues" evidence="1">
    <location>
        <begin position="146"/>
        <end position="155"/>
    </location>
</feature>
<protein>
    <recommendedName>
        <fullName evidence="5">Transmembrane protein</fullName>
    </recommendedName>
</protein>
<feature type="region of interest" description="Disordered" evidence="1">
    <location>
        <begin position="105"/>
        <end position="177"/>
    </location>
</feature>
<evidence type="ECO:0000256" key="2">
    <source>
        <dbReference type="SAM" id="Phobius"/>
    </source>
</evidence>
<gene>
    <name evidence="3" type="ORF">EXIGLDRAFT_838340</name>
</gene>
<dbReference type="Proteomes" id="UP000077266">
    <property type="component" value="Unassembled WGS sequence"/>
</dbReference>
<dbReference type="EMBL" id="KV426066">
    <property type="protein sequence ID" value="KZV89699.1"/>
    <property type="molecule type" value="Genomic_DNA"/>
</dbReference>
<evidence type="ECO:0008006" key="5">
    <source>
        <dbReference type="Google" id="ProtNLM"/>
    </source>
</evidence>
<reference evidence="3 4" key="1">
    <citation type="journal article" date="2016" name="Mol. Biol. Evol.">
        <title>Comparative Genomics of Early-Diverging Mushroom-Forming Fungi Provides Insights into the Origins of Lignocellulose Decay Capabilities.</title>
        <authorList>
            <person name="Nagy L.G."/>
            <person name="Riley R."/>
            <person name="Tritt A."/>
            <person name="Adam C."/>
            <person name="Daum C."/>
            <person name="Floudas D."/>
            <person name="Sun H."/>
            <person name="Yadav J.S."/>
            <person name="Pangilinan J."/>
            <person name="Larsson K.H."/>
            <person name="Matsuura K."/>
            <person name="Barry K."/>
            <person name="Labutti K."/>
            <person name="Kuo R."/>
            <person name="Ohm R.A."/>
            <person name="Bhattacharya S.S."/>
            <person name="Shirouzu T."/>
            <person name="Yoshinaga Y."/>
            <person name="Martin F.M."/>
            <person name="Grigoriev I.V."/>
            <person name="Hibbett D.S."/>
        </authorList>
    </citation>
    <scope>NUCLEOTIDE SEQUENCE [LARGE SCALE GENOMIC DNA]</scope>
    <source>
        <strain evidence="3 4">HHB12029</strain>
    </source>
</reference>
<keyword evidence="2" id="KW-0472">Membrane</keyword>
<keyword evidence="2" id="KW-0812">Transmembrane</keyword>
<dbReference type="AlphaFoldDB" id="A0A166A963"/>
<name>A0A166A963_EXIGL</name>
<feature type="compositionally biased region" description="Basic and acidic residues" evidence="1">
    <location>
        <begin position="134"/>
        <end position="144"/>
    </location>
</feature>
<sequence length="177" mass="19241">MRIVQIATVLATRVFASPLELAEVPHGEDKRTTLHVVSSYARSEEHHNKATPIVIAVVSTASLVLLLFPMLVFCGCFSGCFWHKAIQDTIQLQRVIGQEEEGLPAYEERSQQPVADPPSYSTADRVQAPTEPEVESRVDPERVVDTSAQGSSARSLTALRLDNTDLTGTAEHASGTS</sequence>
<evidence type="ECO:0000313" key="3">
    <source>
        <dbReference type="EMBL" id="KZV89699.1"/>
    </source>
</evidence>
<evidence type="ECO:0000256" key="1">
    <source>
        <dbReference type="SAM" id="MobiDB-lite"/>
    </source>
</evidence>